<proteinExistence type="predicted"/>
<name>A0A645BSJ1_9ZZZZ</name>
<reference evidence="1" key="1">
    <citation type="submission" date="2019-08" db="EMBL/GenBank/DDBJ databases">
        <authorList>
            <person name="Kucharzyk K."/>
            <person name="Murdoch R.W."/>
            <person name="Higgins S."/>
            <person name="Loffler F."/>
        </authorList>
    </citation>
    <scope>NUCLEOTIDE SEQUENCE</scope>
</reference>
<accession>A0A645BSJ1</accession>
<organism evidence="1">
    <name type="scientific">bioreactor metagenome</name>
    <dbReference type="NCBI Taxonomy" id="1076179"/>
    <lineage>
        <taxon>unclassified sequences</taxon>
        <taxon>metagenomes</taxon>
        <taxon>ecological metagenomes</taxon>
    </lineage>
</organism>
<protein>
    <recommendedName>
        <fullName evidence="2">C-methyltransferase domain-containing protein</fullName>
    </recommendedName>
</protein>
<evidence type="ECO:0008006" key="2">
    <source>
        <dbReference type="Google" id="ProtNLM"/>
    </source>
</evidence>
<comment type="caution">
    <text evidence="1">The sequence shown here is derived from an EMBL/GenBank/DDBJ whole genome shotgun (WGS) entry which is preliminary data.</text>
</comment>
<dbReference type="EMBL" id="VSSQ01020938">
    <property type="protein sequence ID" value="MPM66193.1"/>
    <property type="molecule type" value="Genomic_DNA"/>
</dbReference>
<dbReference type="Gene3D" id="3.40.50.720">
    <property type="entry name" value="NAD(P)-binding Rossmann-like Domain"/>
    <property type="match status" value="1"/>
</dbReference>
<dbReference type="AlphaFoldDB" id="A0A645BSJ1"/>
<sequence length="142" mass="17057">MYKNTQYDGNNNNKILDKVSHEKLQKEVLLKKLEFISRNMKNKKIIGFGTSGQYKQNQEIYKFNISYFIDNYMDKYGKVFDGKIICSPNKLLEENKNDVFIVVFSQVYYGEIRKQLRDMSYCEYSNFYSFSVEELRMLYDIC</sequence>
<gene>
    <name evidence="1" type="ORF">SDC9_113100</name>
</gene>
<evidence type="ECO:0000313" key="1">
    <source>
        <dbReference type="EMBL" id="MPM66193.1"/>
    </source>
</evidence>